<dbReference type="SUPFAM" id="SSF53474">
    <property type="entry name" value="alpha/beta-Hydrolases"/>
    <property type="match status" value="1"/>
</dbReference>
<evidence type="ECO:0008006" key="3">
    <source>
        <dbReference type="Google" id="ProtNLM"/>
    </source>
</evidence>
<dbReference type="AlphaFoldDB" id="Q0YTE0"/>
<dbReference type="Pfam" id="PF04301">
    <property type="entry name" value="BioG"/>
    <property type="match status" value="1"/>
</dbReference>
<name>Q0YTE0_9CHLB</name>
<keyword evidence="2" id="KW-1185">Reference proteome</keyword>
<sequence>MKTEWLRKEGSDELLLFFNGWGMDGRIARHLLDVSLREGVDEDFNADMLVCYDYRNLEPEVGFMDDVSRYTEITVIAWSFGVWAAQQIMLPPIKRALALNGTLYPVDERKGIPPGVFQATLASYSEENRNRFNRRMCGSSEAFVCFSAMASARDTAEQKEELERLNGHFQSRSQPSTPEWQYSHAIIGGRDLVFPAEQQYAAWRGVPQTIIGDMAHFPFFHFSTLQELLACFRK</sequence>
<comment type="caution">
    <text evidence="1">The sequence shown here is derived from an EMBL/GenBank/DDBJ whole genome shotgun (WGS) entry which is preliminary data.</text>
</comment>
<dbReference type="EMBL" id="AASE01000003">
    <property type="protein sequence ID" value="EAT59609.1"/>
    <property type="molecule type" value="Genomic_DNA"/>
</dbReference>
<dbReference type="RefSeq" id="WP_006365745.1">
    <property type="nucleotide sequence ID" value="NZ_AASE01000003.1"/>
</dbReference>
<proteinExistence type="predicted"/>
<dbReference type="InterPro" id="IPR007398">
    <property type="entry name" value="BioG"/>
</dbReference>
<reference evidence="1 2" key="2">
    <citation type="submission" date="2006-07" db="EMBL/GenBank/DDBJ databases">
        <title>Sequencing of the draft genome and assembly of Chlorobium ferroxidans DSM 13031.</title>
        <authorList>
            <consortium name="US DOE Joint Genome Institute (JGI-PGF)"/>
            <person name="Copeland A."/>
            <person name="Lucas S."/>
            <person name="Lapidus A."/>
            <person name="Barry K."/>
            <person name="Glavina del Rio T."/>
            <person name="Dalin E."/>
            <person name="Tice H."/>
            <person name="Bruce D."/>
            <person name="Pitluck S."/>
            <person name="Richardson P."/>
        </authorList>
    </citation>
    <scope>NUCLEOTIDE SEQUENCE [LARGE SCALE GENOMIC DNA]</scope>
    <source>
        <strain evidence="1 2">DSM 13031</strain>
    </source>
</reference>
<reference evidence="1 2" key="1">
    <citation type="submission" date="2006-07" db="EMBL/GenBank/DDBJ databases">
        <title>Annotation of the draft genome assembly of Chlorobium ferroxidans DSM 13031.</title>
        <authorList>
            <consortium name="US DOE Joint Genome Institute (JGI-ORNL)"/>
            <person name="Larimer F."/>
            <person name="Land M."/>
            <person name="Hauser L."/>
        </authorList>
    </citation>
    <scope>NUCLEOTIDE SEQUENCE [LARGE SCALE GENOMIC DNA]</scope>
    <source>
        <strain evidence="1 2">DSM 13031</strain>
    </source>
</reference>
<dbReference type="Gene3D" id="3.40.50.1820">
    <property type="entry name" value="alpha/beta hydrolase"/>
    <property type="match status" value="1"/>
</dbReference>
<dbReference type="OrthoDB" id="7688089at2"/>
<gene>
    <name evidence="1" type="ORF">CferDRAFT_1616</name>
</gene>
<evidence type="ECO:0000313" key="2">
    <source>
        <dbReference type="Proteomes" id="UP000004162"/>
    </source>
</evidence>
<evidence type="ECO:0000313" key="1">
    <source>
        <dbReference type="EMBL" id="EAT59609.1"/>
    </source>
</evidence>
<dbReference type="ESTHER" id="9chlb-q0yte0">
    <property type="family name" value="BioG_Pimeloyl-ACP-methyl-esterase"/>
</dbReference>
<accession>Q0YTE0</accession>
<dbReference type="Proteomes" id="UP000004162">
    <property type="component" value="Unassembled WGS sequence"/>
</dbReference>
<protein>
    <recommendedName>
        <fullName evidence="3">DUF452 family protein</fullName>
    </recommendedName>
</protein>
<organism evidence="1 2">
    <name type="scientific">Chlorobium ferrooxidans DSM 13031</name>
    <dbReference type="NCBI Taxonomy" id="377431"/>
    <lineage>
        <taxon>Bacteria</taxon>
        <taxon>Pseudomonadati</taxon>
        <taxon>Chlorobiota</taxon>
        <taxon>Chlorobiia</taxon>
        <taxon>Chlorobiales</taxon>
        <taxon>Chlorobiaceae</taxon>
        <taxon>Chlorobium/Pelodictyon group</taxon>
        <taxon>Chlorobium</taxon>
    </lineage>
</organism>
<dbReference type="InterPro" id="IPR029058">
    <property type="entry name" value="AB_hydrolase_fold"/>
</dbReference>